<evidence type="ECO:0000313" key="2">
    <source>
        <dbReference type="EMBL" id="CAE0265747.1"/>
    </source>
</evidence>
<proteinExistence type="predicted"/>
<organism evidence="2">
    <name type="scientific">Palpitomonas bilix</name>
    <dbReference type="NCBI Taxonomy" id="652834"/>
    <lineage>
        <taxon>Eukaryota</taxon>
        <taxon>Eukaryota incertae sedis</taxon>
    </lineage>
</organism>
<sequence length="120" mass="14411">MQLPPAEGKIPVPHSARPRKRQDLDKPQDLKFRYRPRPFRINPRRSKTYSNLDEKREEEEEEEKTYLKEKEAIAVDAFRRFRRSIQPKRTAGTFRFANSGVDASLLGWASERERERERPW</sequence>
<feature type="compositionally biased region" description="Basic residues" evidence="1">
    <location>
        <begin position="33"/>
        <end position="47"/>
    </location>
</feature>
<feature type="compositionally biased region" description="Basic and acidic residues" evidence="1">
    <location>
        <begin position="21"/>
        <end position="32"/>
    </location>
</feature>
<name>A0A7S3GGN4_9EUKA</name>
<gene>
    <name evidence="2" type="ORF">PBIL07802_LOCUS28085</name>
</gene>
<accession>A0A7S3GGN4</accession>
<evidence type="ECO:0000256" key="1">
    <source>
        <dbReference type="SAM" id="MobiDB-lite"/>
    </source>
</evidence>
<reference evidence="2" key="1">
    <citation type="submission" date="2021-01" db="EMBL/GenBank/DDBJ databases">
        <authorList>
            <person name="Corre E."/>
            <person name="Pelletier E."/>
            <person name="Niang G."/>
            <person name="Scheremetjew M."/>
            <person name="Finn R."/>
            <person name="Kale V."/>
            <person name="Holt S."/>
            <person name="Cochrane G."/>
            <person name="Meng A."/>
            <person name="Brown T."/>
            <person name="Cohen L."/>
        </authorList>
    </citation>
    <scope>NUCLEOTIDE SEQUENCE</scope>
    <source>
        <strain evidence="2">NIES-2562</strain>
    </source>
</reference>
<feature type="region of interest" description="Disordered" evidence="1">
    <location>
        <begin position="1"/>
        <end position="64"/>
    </location>
</feature>
<protein>
    <submittedName>
        <fullName evidence="2">Uncharacterized protein</fullName>
    </submittedName>
</protein>
<dbReference type="AlphaFoldDB" id="A0A7S3GGN4"/>
<dbReference type="EMBL" id="HBIB01042879">
    <property type="protein sequence ID" value="CAE0265747.1"/>
    <property type="molecule type" value="Transcribed_RNA"/>
</dbReference>